<dbReference type="EMBL" id="WTYF01000003">
    <property type="protein sequence ID" value="MXO49976.1"/>
    <property type="molecule type" value="Genomic_DNA"/>
</dbReference>
<dbReference type="Proteomes" id="UP000444185">
    <property type="component" value="Unassembled WGS sequence"/>
</dbReference>
<comment type="caution">
    <text evidence="2">The sequence shown here is derived from an EMBL/GenBank/DDBJ whole genome shotgun (WGS) entry which is preliminary data.</text>
</comment>
<gene>
    <name evidence="2" type="ORF">GRI42_01505</name>
</gene>
<keyword evidence="3" id="KW-1185">Reference proteome</keyword>
<accession>A0A844XWM0</accession>
<dbReference type="OrthoDB" id="7408764at2"/>
<reference evidence="2 3" key="1">
    <citation type="submission" date="2019-12" db="EMBL/GenBank/DDBJ databases">
        <title>Genomic-based taxomic classification of the family Erythrobacteraceae.</title>
        <authorList>
            <person name="Xu L."/>
        </authorList>
    </citation>
    <scope>NUCLEOTIDE SEQUENCE [LARGE SCALE GENOMIC DNA]</scope>
    <source>
        <strain evidence="2 3">DSM 16225</strain>
    </source>
</reference>
<dbReference type="GO" id="GO:0005509">
    <property type="term" value="F:calcium ion binding"/>
    <property type="evidence" value="ECO:0007669"/>
    <property type="project" value="InterPro"/>
</dbReference>
<protein>
    <submittedName>
        <fullName evidence="2">DUF3617 family protein</fullName>
    </submittedName>
</protein>
<sequence>MRLPITLAIASLALASCGSSDDADTDGDGSVSAEEIKAATAKVKPLEAGQYKMNMELVELVDPTMSEQEIAQAKEFMGAMGGMAPPRCLNEEDAKKGMVGVAEQLQNGDCNVDSLTSNADGMQAAMTCKAAGGDAKVSLASTSTGTASEMTMTAIEPSEQGEKKVTMKVSMTRTGDCT</sequence>
<dbReference type="AlphaFoldDB" id="A0A844XWM0"/>
<evidence type="ECO:0000313" key="2">
    <source>
        <dbReference type="EMBL" id="MXO49976.1"/>
    </source>
</evidence>
<dbReference type="PROSITE" id="PS50222">
    <property type="entry name" value="EF_HAND_2"/>
    <property type="match status" value="1"/>
</dbReference>
<dbReference type="InterPro" id="IPR022061">
    <property type="entry name" value="DUF3617"/>
</dbReference>
<dbReference type="PROSITE" id="PS51257">
    <property type="entry name" value="PROKAR_LIPOPROTEIN"/>
    <property type="match status" value="1"/>
</dbReference>
<dbReference type="InterPro" id="IPR002048">
    <property type="entry name" value="EF_hand_dom"/>
</dbReference>
<evidence type="ECO:0000313" key="3">
    <source>
        <dbReference type="Proteomes" id="UP000444185"/>
    </source>
</evidence>
<dbReference type="Pfam" id="PF12276">
    <property type="entry name" value="DUF3617"/>
    <property type="match status" value="1"/>
</dbReference>
<proteinExistence type="predicted"/>
<evidence type="ECO:0000259" key="1">
    <source>
        <dbReference type="PROSITE" id="PS50222"/>
    </source>
</evidence>
<dbReference type="InterPro" id="IPR018247">
    <property type="entry name" value="EF_Hand_1_Ca_BS"/>
</dbReference>
<dbReference type="PROSITE" id="PS00018">
    <property type="entry name" value="EF_HAND_1"/>
    <property type="match status" value="1"/>
</dbReference>
<organism evidence="2 3">
    <name type="scientific">Qipengyuania gaetbuli</name>
    <dbReference type="NCBI Taxonomy" id="266952"/>
    <lineage>
        <taxon>Bacteria</taxon>
        <taxon>Pseudomonadati</taxon>
        <taxon>Pseudomonadota</taxon>
        <taxon>Alphaproteobacteria</taxon>
        <taxon>Sphingomonadales</taxon>
        <taxon>Erythrobacteraceae</taxon>
        <taxon>Qipengyuania</taxon>
    </lineage>
</organism>
<name>A0A844XWM0_9SPHN</name>
<feature type="domain" description="EF-hand" evidence="1">
    <location>
        <begin position="21"/>
        <end position="46"/>
    </location>
</feature>
<dbReference type="RefSeq" id="WP_160606296.1">
    <property type="nucleotide sequence ID" value="NZ_WTYF01000003.1"/>
</dbReference>